<organism evidence="1 2">
    <name type="scientific">Petrachloros mirabilis ULC683</name>
    <dbReference type="NCBI Taxonomy" id="2781853"/>
    <lineage>
        <taxon>Bacteria</taxon>
        <taxon>Bacillati</taxon>
        <taxon>Cyanobacteriota</taxon>
        <taxon>Cyanophyceae</taxon>
        <taxon>Synechococcales</taxon>
        <taxon>Petrachlorosaceae</taxon>
        <taxon>Petrachloros</taxon>
        <taxon>Petrachloros mirabilis</taxon>
    </lineage>
</organism>
<keyword evidence="2" id="KW-1185">Reference proteome</keyword>
<name>A0A8K1ZWJ2_9CYAN</name>
<dbReference type="AlphaFoldDB" id="A0A8K1ZWJ2"/>
<proteinExistence type="predicted"/>
<dbReference type="EMBL" id="WVIC01000003">
    <property type="protein sequence ID" value="NCJ05428.1"/>
    <property type="molecule type" value="Genomic_DNA"/>
</dbReference>
<protein>
    <submittedName>
        <fullName evidence="1">Uncharacterized protein</fullName>
    </submittedName>
</protein>
<accession>A0A8K1ZWJ2</accession>
<comment type="caution">
    <text evidence="1">The sequence shown here is derived from an EMBL/GenBank/DDBJ whole genome shotgun (WGS) entry which is preliminary data.</text>
</comment>
<dbReference type="RefSeq" id="WP_161823894.1">
    <property type="nucleotide sequence ID" value="NZ_WVIC01000003.1"/>
</dbReference>
<reference evidence="1" key="1">
    <citation type="submission" date="2019-12" db="EMBL/GenBank/DDBJ databases">
        <title>High-Quality draft genome sequences of three cyanobacteria isolated from the limestone walls of the Old Cathedral of Coimbra.</title>
        <authorList>
            <person name="Tiago I."/>
            <person name="Soares F."/>
            <person name="Portugal A."/>
        </authorList>
    </citation>
    <scope>NUCLEOTIDE SEQUENCE [LARGE SCALE GENOMIC DNA]</scope>
    <source>
        <strain evidence="1">C</strain>
    </source>
</reference>
<gene>
    <name evidence="1" type="ORF">GS597_02645</name>
</gene>
<evidence type="ECO:0000313" key="1">
    <source>
        <dbReference type="EMBL" id="NCJ05428.1"/>
    </source>
</evidence>
<dbReference type="Proteomes" id="UP000607397">
    <property type="component" value="Unassembled WGS sequence"/>
</dbReference>
<sequence>MMSPFTGQWSYRSFINNPDLSVEFNELQFGLGNLVLEAPQFGEVAGTLGGEGWSLDLKGWSSYGSPFEIRFQGNGVIGGEQWVYDYHGFLAPKWPNGNAQRAAILGTIVRTIPHSNGQAEAGFVASWIAVKS</sequence>
<evidence type="ECO:0000313" key="2">
    <source>
        <dbReference type="Proteomes" id="UP000607397"/>
    </source>
</evidence>